<dbReference type="Proteomes" id="UP001454036">
    <property type="component" value="Unassembled WGS sequence"/>
</dbReference>
<comment type="caution">
    <text evidence="1">The sequence shown here is derived from an EMBL/GenBank/DDBJ whole genome shotgun (WGS) entry which is preliminary data.</text>
</comment>
<dbReference type="EMBL" id="BAABME010007687">
    <property type="protein sequence ID" value="GAA0171461.1"/>
    <property type="molecule type" value="Genomic_DNA"/>
</dbReference>
<sequence>MPEDRSWMYNNRRDGRLYDEYLYDYVPRNIVYPQGIGTSYANVGIEENQYMHLVEDGLNLRHGETRFEFGGCSNNSNEEQTEIREEPNTGVRAYYDLLRAVNHPLWDGCTEFTKLSMTTQLVSLKSESQISQEYFQRWISIIKHCTPNNGKNILNDLYKAKRLLTPLFLPKRKIHACVNNCMLF</sequence>
<evidence type="ECO:0000313" key="2">
    <source>
        <dbReference type="Proteomes" id="UP001454036"/>
    </source>
</evidence>
<organism evidence="1 2">
    <name type="scientific">Lithospermum erythrorhizon</name>
    <name type="common">Purple gromwell</name>
    <name type="synonym">Lithospermum officinale var. erythrorhizon</name>
    <dbReference type="NCBI Taxonomy" id="34254"/>
    <lineage>
        <taxon>Eukaryota</taxon>
        <taxon>Viridiplantae</taxon>
        <taxon>Streptophyta</taxon>
        <taxon>Embryophyta</taxon>
        <taxon>Tracheophyta</taxon>
        <taxon>Spermatophyta</taxon>
        <taxon>Magnoliopsida</taxon>
        <taxon>eudicotyledons</taxon>
        <taxon>Gunneridae</taxon>
        <taxon>Pentapetalae</taxon>
        <taxon>asterids</taxon>
        <taxon>lamiids</taxon>
        <taxon>Boraginales</taxon>
        <taxon>Boraginaceae</taxon>
        <taxon>Boraginoideae</taxon>
        <taxon>Lithospermeae</taxon>
        <taxon>Lithospermum</taxon>
    </lineage>
</organism>
<protein>
    <submittedName>
        <fullName evidence="1">Uncharacterized protein</fullName>
    </submittedName>
</protein>
<reference evidence="1 2" key="1">
    <citation type="submission" date="2024-01" db="EMBL/GenBank/DDBJ databases">
        <title>The complete chloroplast genome sequence of Lithospermum erythrorhizon: insights into the phylogenetic relationship among Boraginaceae species and the maternal lineages of purple gromwells.</title>
        <authorList>
            <person name="Okada T."/>
            <person name="Watanabe K."/>
        </authorList>
    </citation>
    <scope>NUCLEOTIDE SEQUENCE [LARGE SCALE GENOMIC DNA]</scope>
</reference>
<evidence type="ECO:0000313" key="1">
    <source>
        <dbReference type="EMBL" id="GAA0171461.1"/>
    </source>
</evidence>
<dbReference type="AlphaFoldDB" id="A0AAV3R721"/>
<accession>A0AAV3R721</accession>
<keyword evidence="2" id="KW-1185">Reference proteome</keyword>
<proteinExistence type="predicted"/>
<name>A0AAV3R721_LITER</name>
<gene>
    <name evidence="1" type="ORF">LIER_25486</name>
</gene>